<keyword evidence="1" id="KW-0677">Repeat</keyword>
<dbReference type="InterPro" id="IPR019734">
    <property type="entry name" value="TPR_rpt"/>
</dbReference>
<dbReference type="PROSITE" id="PS50005">
    <property type="entry name" value="TPR"/>
    <property type="match status" value="1"/>
</dbReference>
<dbReference type="RefSeq" id="WP_194105844.1">
    <property type="nucleotide sequence ID" value="NZ_JADFFM010000001.1"/>
</dbReference>
<dbReference type="Gene3D" id="1.25.40.10">
    <property type="entry name" value="Tetratricopeptide repeat domain"/>
    <property type="match status" value="1"/>
</dbReference>
<dbReference type="SMART" id="SM00028">
    <property type="entry name" value="TPR"/>
    <property type="match status" value="4"/>
</dbReference>
<feature type="signal peptide" evidence="4">
    <location>
        <begin position="1"/>
        <end position="20"/>
    </location>
</feature>
<evidence type="ECO:0000313" key="6">
    <source>
        <dbReference type="Proteomes" id="UP000632774"/>
    </source>
</evidence>
<comment type="caution">
    <text evidence="5">The sequence shown here is derived from an EMBL/GenBank/DDBJ whole genome shotgun (WGS) entry which is preliminary data.</text>
</comment>
<evidence type="ECO:0000256" key="3">
    <source>
        <dbReference type="PROSITE-ProRule" id="PRU00339"/>
    </source>
</evidence>
<protein>
    <submittedName>
        <fullName evidence="5">Tetratricopeptide repeat protein</fullName>
    </submittedName>
</protein>
<gene>
    <name evidence="5" type="ORF">IRJ18_08975</name>
</gene>
<evidence type="ECO:0000256" key="4">
    <source>
        <dbReference type="SAM" id="SignalP"/>
    </source>
</evidence>
<proteinExistence type="predicted"/>
<dbReference type="Proteomes" id="UP000632774">
    <property type="component" value="Unassembled WGS sequence"/>
</dbReference>
<dbReference type="InterPro" id="IPR051012">
    <property type="entry name" value="CellSynth/LPSAsmb/PSIAsmb"/>
</dbReference>
<evidence type="ECO:0000256" key="1">
    <source>
        <dbReference type="ARBA" id="ARBA00022737"/>
    </source>
</evidence>
<organism evidence="5 6">
    <name type="scientific">Mucilaginibacter boryungensis</name>
    <dbReference type="NCBI Taxonomy" id="768480"/>
    <lineage>
        <taxon>Bacteria</taxon>
        <taxon>Pseudomonadati</taxon>
        <taxon>Bacteroidota</taxon>
        <taxon>Sphingobacteriia</taxon>
        <taxon>Sphingobacteriales</taxon>
        <taxon>Sphingobacteriaceae</taxon>
        <taxon>Mucilaginibacter</taxon>
    </lineage>
</organism>
<keyword evidence="6" id="KW-1185">Reference proteome</keyword>
<dbReference type="PANTHER" id="PTHR45586">
    <property type="entry name" value="TPR REPEAT-CONTAINING PROTEIN PA4667"/>
    <property type="match status" value="1"/>
</dbReference>
<evidence type="ECO:0000256" key="2">
    <source>
        <dbReference type="ARBA" id="ARBA00022803"/>
    </source>
</evidence>
<reference evidence="5 6" key="1">
    <citation type="submission" date="2020-10" db="EMBL/GenBank/DDBJ databases">
        <title>Mucilaginibacter mali sp. nov., isolated from rhizosphere soil of apple orchard.</title>
        <authorList>
            <person name="Lee J.-S."/>
            <person name="Kim H.S."/>
            <person name="Kim J.-S."/>
        </authorList>
    </citation>
    <scope>NUCLEOTIDE SEQUENCE [LARGE SCALE GENOMIC DNA]</scope>
    <source>
        <strain evidence="5 6">KCTC 23157</strain>
    </source>
</reference>
<name>A0ABR9XHF1_9SPHI</name>
<dbReference type="InterPro" id="IPR011990">
    <property type="entry name" value="TPR-like_helical_dom_sf"/>
</dbReference>
<dbReference type="EMBL" id="JADFFM010000001">
    <property type="protein sequence ID" value="MBE9666490.1"/>
    <property type="molecule type" value="Genomic_DNA"/>
</dbReference>
<dbReference type="SUPFAM" id="SSF48452">
    <property type="entry name" value="TPR-like"/>
    <property type="match status" value="1"/>
</dbReference>
<sequence length="372" mass="42371">MNSRKIIFSVAFLLFTSSFAFCQSEVLKGVVNSLAYYKKQNDLKYLGNAKKTVDSLIRTKSDSSDLEKNVYKALVYSSIVYTDSLNKLNQPAGFFLQTTQLVDDLSKRKKIYKYQAEMSYSRRCLGNAYLRHGFQQMHISDYSNALQSFKKAQTYAPSFREINAYIAYANNKLGNVQEAAKYYNILLSTDTIRSEYIDAAANTYKMIGDTAKALQLLQKGRKLLPNDKSFLLEEANIYNNNKNYNALAPLLPQLLDDNPNNADIAFIAANCYDHLNHYDKAESLYLRAIELNGASYDPVFNLGLLYCKISERKKGINSAKDLSRAKLWLEKANEISPNDTKCLHLLQLVYGKEGNNDQLDRINNKLKQLTNQ</sequence>
<feature type="repeat" description="TPR" evidence="3">
    <location>
        <begin position="126"/>
        <end position="159"/>
    </location>
</feature>
<keyword evidence="2 3" id="KW-0802">TPR repeat</keyword>
<feature type="chain" id="PRO_5046108937" evidence="4">
    <location>
        <begin position="21"/>
        <end position="372"/>
    </location>
</feature>
<keyword evidence="4" id="KW-0732">Signal</keyword>
<dbReference type="Pfam" id="PF13432">
    <property type="entry name" value="TPR_16"/>
    <property type="match status" value="2"/>
</dbReference>
<dbReference type="PANTHER" id="PTHR45586:SF1">
    <property type="entry name" value="LIPOPOLYSACCHARIDE ASSEMBLY PROTEIN B"/>
    <property type="match status" value="1"/>
</dbReference>
<evidence type="ECO:0000313" key="5">
    <source>
        <dbReference type="EMBL" id="MBE9666490.1"/>
    </source>
</evidence>
<accession>A0ABR9XHF1</accession>